<evidence type="ECO:0000313" key="11">
    <source>
        <dbReference type="Proteomes" id="UP000238479"/>
    </source>
</evidence>
<dbReference type="EC" id="2.7.11.1" evidence="10"/>
<keyword evidence="10" id="KW-0808">Transferase</keyword>
<accession>A0A2P6SA18</accession>
<evidence type="ECO:0000256" key="9">
    <source>
        <dbReference type="ARBA" id="ARBA00023180"/>
    </source>
</evidence>
<dbReference type="FunFam" id="3.80.10.10:FF:000041">
    <property type="entry name" value="LRR receptor-like serine/threonine-protein kinase ERECTA"/>
    <property type="match status" value="1"/>
</dbReference>
<keyword evidence="8" id="KW-0675">Receptor</keyword>
<comment type="subcellular location">
    <subcellularLocation>
        <location evidence="1">Membrane</location>
        <topology evidence="1">Single-pass type I membrane protein</topology>
    </subcellularLocation>
</comment>
<evidence type="ECO:0000256" key="8">
    <source>
        <dbReference type="ARBA" id="ARBA00023170"/>
    </source>
</evidence>
<comment type="caution">
    <text evidence="10">The sequence shown here is derived from an EMBL/GenBank/DDBJ whole genome shotgun (WGS) entry which is preliminary data.</text>
</comment>
<evidence type="ECO:0000313" key="10">
    <source>
        <dbReference type="EMBL" id="PRQ55533.1"/>
    </source>
</evidence>
<keyword evidence="4" id="KW-0732">Signal</keyword>
<proteinExistence type="predicted"/>
<dbReference type="AlphaFoldDB" id="A0A2P6SA18"/>
<dbReference type="GO" id="GO:0004674">
    <property type="term" value="F:protein serine/threonine kinase activity"/>
    <property type="evidence" value="ECO:0007669"/>
    <property type="project" value="UniProtKB-KW"/>
</dbReference>
<dbReference type="STRING" id="74649.A0A2P6SA18"/>
<keyword evidence="5" id="KW-0677">Repeat</keyword>
<dbReference type="PANTHER" id="PTHR27000:SF642">
    <property type="entry name" value="INACTIVE LEUCINE-RICH REPEAT RECEPTOR KINASE XIAO-RELATED"/>
    <property type="match status" value="1"/>
</dbReference>
<dbReference type="Pfam" id="PF00560">
    <property type="entry name" value="LRR_1"/>
    <property type="match status" value="4"/>
</dbReference>
<keyword evidence="3" id="KW-0812">Transmembrane</keyword>
<dbReference type="Gramene" id="PRQ55533">
    <property type="protein sequence ID" value="PRQ55533"/>
    <property type="gene ID" value="RchiOBHm_Chr1g0325621"/>
</dbReference>
<dbReference type="SUPFAM" id="SSF52058">
    <property type="entry name" value="L domain-like"/>
    <property type="match status" value="1"/>
</dbReference>
<dbReference type="GO" id="GO:0016020">
    <property type="term" value="C:membrane"/>
    <property type="evidence" value="ECO:0007669"/>
    <property type="project" value="UniProtKB-SubCell"/>
</dbReference>
<name>A0A2P6SA18_ROSCH</name>
<protein>
    <submittedName>
        <fullName evidence="10">Putative non-specific serine/threonine protein kinase</fullName>
        <ecNumber evidence="10">2.7.11.1</ecNumber>
    </submittedName>
</protein>
<evidence type="ECO:0000256" key="7">
    <source>
        <dbReference type="ARBA" id="ARBA00023136"/>
    </source>
</evidence>
<evidence type="ECO:0000256" key="1">
    <source>
        <dbReference type="ARBA" id="ARBA00004479"/>
    </source>
</evidence>
<reference evidence="10 11" key="1">
    <citation type="journal article" date="2018" name="Nat. Genet.">
        <title>The Rosa genome provides new insights in the design of modern roses.</title>
        <authorList>
            <person name="Bendahmane M."/>
        </authorList>
    </citation>
    <scope>NUCLEOTIDE SEQUENCE [LARGE SCALE GENOMIC DNA]</scope>
    <source>
        <strain evidence="11">cv. Old Blush</strain>
    </source>
</reference>
<evidence type="ECO:0000256" key="2">
    <source>
        <dbReference type="ARBA" id="ARBA00022614"/>
    </source>
</evidence>
<keyword evidence="6" id="KW-1133">Transmembrane helix</keyword>
<dbReference type="EMBL" id="PDCK01000039">
    <property type="protein sequence ID" value="PRQ55533.1"/>
    <property type="molecule type" value="Genomic_DNA"/>
</dbReference>
<dbReference type="OMA" id="PTHIGHL"/>
<sequence>MNCTSLIEINLGFNRLEGDISMLNFSKLGQLSKLDLSENHFTGPFPMGLYCCKSLKAIRLSDNDIEGQIQPQILSLKSLLFLLLTGIRLTNITRAMDILQHSKSLYSCHWECNWQPIQTLHYLPPTIELRGNNLSGIIPIEIGQLQLLQYLHLGSNNFSGNIPEQISHLQNLQFLDVSMNHLSREIPGSLASLRFLSYFNVSSNNLEGPIPKSTQL</sequence>
<keyword evidence="10" id="KW-0418">Kinase</keyword>
<keyword evidence="7" id="KW-0472">Membrane</keyword>
<evidence type="ECO:0000256" key="5">
    <source>
        <dbReference type="ARBA" id="ARBA00022737"/>
    </source>
</evidence>
<evidence type="ECO:0000256" key="4">
    <source>
        <dbReference type="ARBA" id="ARBA00022729"/>
    </source>
</evidence>
<evidence type="ECO:0000256" key="6">
    <source>
        <dbReference type="ARBA" id="ARBA00022989"/>
    </source>
</evidence>
<dbReference type="InterPro" id="IPR032675">
    <property type="entry name" value="LRR_dom_sf"/>
</dbReference>
<dbReference type="PANTHER" id="PTHR27000">
    <property type="entry name" value="LEUCINE-RICH REPEAT RECEPTOR-LIKE PROTEIN KINASE FAMILY PROTEIN-RELATED"/>
    <property type="match status" value="1"/>
</dbReference>
<gene>
    <name evidence="10" type="ORF">RchiOBHm_Chr1g0325621</name>
</gene>
<evidence type="ECO:0000256" key="3">
    <source>
        <dbReference type="ARBA" id="ARBA00022692"/>
    </source>
</evidence>
<dbReference type="InterPro" id="IPR001611">
    <property type="entry name" value="Leu-rich_rpt"/>
</dbReference>
<dbReference type="Gene3D" id="3.80.10.10">
    <property type="entry name" value="Ribonuclease Inhibitor"/>
    <property type="match status" value="1"/>
</dbReference>
<keyword evidence="2" id="KW-0433">Leucine-rich repeat</keyword>
<keyword evidence="9" id="KW-0325">Glycoprotein</keyword>
<keyword evidence="10" id="KW-0723">Serine/threonine-protein kinase</keyword>
<dbReference type="Proteomes" id="UP000238479">
    <property type="component" value="Chromosome 1"/>
</dbReference>
<keyword evidence="11" id="KW-1185">Reference proteome</keyword>
<organism evidence="10 11">
    <name type="scientific">Rosa chinensis</name>
    <name type="common">China rose</name>
    <dbReference type="NCBI Taxonomy" id="74649"/>
    <lineage>
        <taxon>Eukaryota</taxon>
        <taxon>Viridiplantae</taxon>
        <taxon>Streptophyta</taxon>
        <taxon>Embryophyta</taxon>
        <taxon>Tracheophyta</taxon>
        <taxon>Spermatophyta</taxon>
        <taxon>Magnoliopsida</taxon>
        <taxon>eudicotyledons</taxon>
        <taxon>Gunneridae</taxon>
        <taxon>Pentapetalae</taxon>
        <taxon>rosids</taxon>
        <taxon>fabids</taxon>
        <taxon>Rosales</taxon>
        <taxon>Rosaceae</taxon>
        <taxon>Rosoideae</taxon>
        <taxon>Rosoideae incertae sedis</taxon>
        <taxon>Rosa</taxon>
    </lineage>
</organism>